<dbReference type="Gene3D" id="3.40.50.1820">
    <property type="entry name" value="alpha/beta hydrolase"/>
    <property type="match status" value="1"/>
</dbReference>
<evidence type="ECO:0000313" key="3">
    <source>
        <dbReference type="EMBL" id="BCZ18686.1"/>
    </source>
</evidence>
<dbReference type="Pfam" id="PF01738">
    <property type="entry name" value="DLH"/>
    <property type="match status" value="1"/>
</dbReference>
<sequence>MFLRSLILVSAFTLGMQAQPFVSTSHAPSHIQGDNFYVSPKVHIQEVHFKNQYGLEVAAKLFTPKAMQQGKKYPALIIGHPMGALKEQASQLYATKLAERGFVTLSFDLSFWGQSAGTPRHAVLPDMYVEDFSAAIDYLDTRQFIDREKIGVVGLCASGGFALATAKIDPRIKAITTVSMYDMGDATRHGVRHSVSKAEREAFLKEAASERYKEFSTHKITRYVVGTPTKIDKNSSPIAKEFYDFYRTKRGAYTPQGQDPKLDTMPMFSSDVKFMNFYPFEDLDSISPRPILIHHRRKAHSREFSQKAYAKAAQPKELYYVKGTGLWIYTTALISSPLTKSRNFSKKISM</sequence>
<dbReference type="InterPro" id="IPR002925">
    <property type="entry name" value="Dienelactn_hydro"/>
</dbReference>
<accession>A0ABN6I509</accession>
<dbReference type="InterPro" id="IPR051411">
    <property type="entry name" value="Polyketide_trans_af380"/>
</dbReference>
<gene>
    <name evidence="3" type="ORF">NHP190012_03280</name>
</gene>
<dbReference type="RefSeq" id="WP_221272174.1">
    <property type="nucleotide sequence ID" value="NZ_AP024819.1"/>
</dbReference>
<evidence type="ECO:0000313" key="4">
    <source>
        <dbReference type="Proteomes" id="UP000826146"/>
    </source>
</evidence>
<dbReference type="Proteomes" id="UP000826146">
    <property type="component" value="Chromosome"/>
</dbReference>
<feature type="signal peptide" evidence="1">
    <location>
        <begin position="1"/>
        <end position="18"/>
    </location>
</feature>
<reference evidence="3 4" key="1">
    <citation type="submission" date="2021-07" db="EMBL/GenBank/DDBJ databases">
        <title>Novel Helicobacter sp. Isolated from a cat.</title>
        <authorList>
            <person name="Rimbara E."/>
            <person name="Suzuki M."/>
        </authorList>
    </citation>
    <scope>NUCLEOTIDE SEQUENCE [LARGE SCALE GENOMIC DNA]</scope>
    <source>
        <strain evidence="4">NHP19-012</strain>
    </source>
</reference>
<dbReference type="EMBL" id="AP024819">
    <property type="protein sequence ID" value="BCZ18686.1"/>
    <property type="molecule type" value="Genomic_DNA"/>
</dbReference>
<dbReference type="PANTHER" id="PTHR47751">
    <property type="entry name" value="SUPERFAMILY HYDROLASE, PUTATIVE (AFU_ORTHOLOGUE AFUA_2G16580)-RELATED"/>
    <property type="match status" value="1"/>
</dbReference>
<evidence type="ECO:0000256" key="1">
    <source>
        <dbReference type="SAM" id="SignalP"/>
    </source>
</evidence>
<organism evidence="3 4">
    <name type="scientific">Helicobacter gastrofelis</name>
    <dbReference type="NCBI Taxonomy" id="2849642"/>
    <lineage>
        <taxon>Bacteria</taxon>
        <taxon>Pseudomonadati</taxon>
        <taxon>Campylobacterota</taxon>
        <taxon>Epsilonproteobacteria</taxon>
        <taxon>Campylobacterales</taxon>
        <taxon>Helicobacteraceae</taxon>
        <taxon>Helicobacter</taxon>
    </lineage>
</organism>
<dbReference type="PANTHER" id="PTHR47751:SF1">
    <property type="entry name" value="SUPERFAMILY HYDROLASE, PUTATIVE (AFU_ORTHOLOGUE AFUA_2G16580)-RELATED"/>
    <property type="match status" value="1"/>
</dbReference>
<proteinExistence type="predicted"/>
<keyword evidence="1" id="KW-0732">Signal</keyword>
<dbReference type="SUPFAM" id="SSF53474">
    <property type="entry name" value="alpha/beta-Hydrolases"/>
    <property type="match status" value="1"/>
</dbReference>
<dbReference type="InterPro" id="IPR029058">
    <property type="entry name" value="AB_hydrolase_fold"/>
</dbReference>
<feature type="chain" id="PRO_5045432740" evidence="1">
    <location>
        <begin position="19"/>
        <end position="350"/>
    </location>
</feature>
<evidence type="ECO:0000259" key="2">
    <source>
        <dbReference type="Pfam" id="PF01738"/>
    </source>
</evidence>
<protein>
    <submittedName>
        <fullName evidence="3">Membrane protein</fullName>
    </submittedName>
</protein>
<dbReference type="Gene3D" id="1.10.10.800">
    <property type="match status" value="1"/>
</dbReference>
<keyword evidence="4" id="KW-1185">Reference proteome</keyword>
<feature type="domain" description="Dienelactone hydrolase" evidence="2">
    <location>
        <begin position="59"/>
        <end position="181"/>
    </location>
</feature>
<name>A0ABN6I509_9HELI</name>